<dbReference type="InterPro" id="IPR029713">
    <property type="entry name" value="TMEM168"/>
</dbReference>
<evidence type="ECO:0000256" key="9">
    <source>
        <dbReference type="SAM" id="Phobius"/>
    </source>
</evidence>
<evidence type="ECO:0000256" key="1">
    <source>
        <dbReference type="ARBA" id="ARBA00004232"/>
    </source>
</evidence>
<evidence type="ECO:0000256" key="3">
    <source>
        <dbReference type="ARBA" id="ARBA00014572"/>
    </source>
</evidence>
<organism evidence="10 11">
    <name type="scientific">Mytilus coruscus</name>
    <name type="common">Sea mussel</name>
    <dbReference type="NCBI Taxonomy" id="42192"/>
    <lineage>
        <taxon>Eukaryota</taxon>
        <taxon>Metazoa</taxon>
        <taxon>Spiralia</taxon>
        <taxon>Lophotrochozoa</taxon>
        <taxon>Mollusca</taxon>
        <taxon>Bivalvia</taxon>
        <taxon>Autobranchia</taxon>
        <taxon>Pteriomorphia</taxon>
        <taxon>Mytilida</taxon>
        <taxon>Mytiloidea</taxon>
        <taxon>Mytilidae</taxon>
        <taxon>Mytilinae</taxon>
        <taxon>Mytilus</taxon>
    </lineage>
</organism>
<evidence type="ECO:0000313" key="10">
    <source>
        <dbReference type="EMBL" id="CAC5425603.1"/>
    </source>
</evidence>
<name>A0A6J8F0P4_MYTCO</name>
<keyword evidence="7" id="KW-0325">Glycoprotein</keyword>
<dbReference type="PANTHER" id="PTHR14437:SF2">
    <property type="entry name" value="TRANSMEMBRANE PROTEIN 168"/>
    <property type="match status" value="1"/>
</dbReference>
<evidence type="ECO:0000256" key="7">
    <source>
        <dbReference type="ARBA" id="ARBA00023180"/>
    </source>
</evidence>
<keyword evidence="5 9" id="KW-1133">Transmembrane helix</keyword>
<feature type="transmembrane region" description="Helical" evidence="9">
    <location>
        <begin position="77"/>
        <end position="96"/>
    </location>
</feature>
<feature type="transmembrane region" description="Helical" evidence="9">
    <location>
        <begin position="52"/>
        <end position="71"/>
    </location>
</feature>
<keyword evidence="8" id="KW-0539">Nucleus</keyword>
<dbReference type="GO" id="GO:0031965">
    <property type="term" value="C:nuclear membrane"/>
    <property type="evidence" value="ECO:0007669"/>
    <property type="project" value="UniProtKB-SubCell"/>
</dbReference>
<evidence type="ECO:0000256" key="5">
    <source>
        <dbReference type="ARBA" id="ARBA00022989"/>
    </source>
</evidence>
<accession>A0A6J8F0P4</accession>
<evidence type="ECO:0000256" key="4">
    <source>
        <dbReference type="ARBA" id="ARBA00022692"/>
    </source>
</evidence>
<proteinExistence type="inferred from homology"/>
<gene>
    <name evidence="10" type="ORF">MCOR_57402</name>
</gene>
<comment type="subcellular location">
    <subcellularLocation>
        <location evidence="1">Nucleus membrane</location>
        <topology evidence="1">Multi-pass membrane protein</topology>
    </subcellularLocation>
</comment>
<evidence type="ECO:0000256" key="8">
    <source>
        <dbReference type="ARBA" id="ARBA00023242"/>
    </source>
</evidence>
<keyword evidence="6 9" id="KW-0472">Membrane</keyword>
<reference evidence="10 11" key="1">
    <citation type="submission" date="2020-06" db="EMBL/GenBank/DDBJ databases">
        <authorList>
            <person name="Li R."/>
            <person name="Bekaert M."/>
        </authorList>
    </citation>
    <scope>NUCLEOTIDE SEQUENCE [LARGE SCALE GENOMIC DNA]</scope>
    <source>
        <strain evidence="11">wild</strain>
    </source>
</reference>
<comment type="similarity">
    <text evidence="2">Belongs to the TMEM168 family.</text>
</comment>
<dbReference type="OrthoDB" id="5967342at2759"/>
<dbReference type="AlphaFoldDB" id="A0A6J8F0P4"/>
<evidence type="ECO:0000313" key="11">
    <source>
        <dbReference type="Proteomes" id="UP000507470"/>
    </source>
</evidence>
<feature type="transmembrane region" description="Helical" evidence="9">
    <location>
        <begin position="172"/>
        <end position="192"/>
    </location>
</feature>
<keyword evidence="11" id="KW-1185">Reference proteome</keyword>
<feature type="transmembrane region" description="Helical" evidence="9">
    <location>
        <begin position="199"/>
        <end position="220"/>
    </location>
</feature>
<dbReference type="PANTHER" id="PTHR14437">
    <property type="entry name" value="TRANSMEMBRANE PROTEIN 168"/>
    <property type="match status" value="1"/>
</dbReference>
<dbReference type="EMBL" id="CACVKT020010252">
    <property type="protein sequence ID" value="CAC5425603.1"/>
    <property type="molecule type" value="Genomic_DNA"/>
</dbReference>
<sequence length="514" mass="58459">METEAAKGDDMVDHKSKANLTYLGYLPSVVLVVALGLGLYTQWQFTQNNVILGFAILGFFIFAVSCALRYYFNFELIGQTLLHIWLGCILGIIIFADQKEIEFVMSQEVTNVLLVTSAVLTWCWNLLERMLHLVKHEAKDVYNSTNSRNLTDERKNMSRIMASKGVRHFSLISQRLICITLLTTVILGGLGWETRKSYSLGMILLVLPIECMTLSLFWYLGDNLGGTATGYAVIAPVTGHKRGSRVNIMSQEAMQDMGTRATTTLNKVSYFFNYHMIDNYGCDYSTSGLAIDYLESKLKAFFDRRMSDGPKYDSYILYFSGDVYENGEWALSDNSGLKLETLLEWWASKNSGCGTRLILILDTTHSYMWAKDVQRVWGEYVAIQTCTFQKSKDIEFGNSAQVGTFTQDYVHFNAEAEIFPGWSAKERTVKAVYKVSKCWTDFTFHLPTVDEIYNHWDSSFPRCMKPLIKAVNIGGTGSLCFCCHCLTRCLKRKRMKWLPPKQIDTGHGFKLIRS</sequence>
<keyword evidence="4 9" id="KW-0812">Transmembrane</keyword>
<feature type="transmembrane region" description="Helical" evidence="9">
    <location>
        <begin position="20"/>
        <end position="40"/>
    </location>
</feature>
<dbReference type="Proteomes" id="UP000507470">
    <property type="component" value="Unassembled WGS sequence"/>
</dbReference>
<evidence type="ECO:0000256" key="6">
    <source>
        <dbReference type="ARBA" id="ARBA00023136"/>
    </source>
</evidence>
<evidence type="ECO:0000256" key="2">
    <source>
        <dbReference type="ARBA" id="ARBA00007329"/>
    </source>
</evidence>
<protein>
    <recommendedName>
        <fullName evidence="3">Transmembrane protein 168</fullName>
    </recommendedName>
</protein>